<gene>
    <name evidence="1" type="ORF">PHYPSEUDO_005092</name>
</gene>
<proteinExistence type="predicted"/>
<dbReference type="EMBL" id="JAGDFM010000214">
    <property type="protein sequence ID" value="KAG7382250.1"/>
    <property type="molecule type" value="Genomic_DNA"/>
</dbReference>
<organism evidence="1 2">
    <name type="scientific">Phytophthora pseudosyringae</name>
    <dbReference type="NCBI Taxonomy" id="221518"/>
    <lineage>
        <taxon>Eukaryota</taxon>
        <taxon>Sar</taxon>
        <taxon>Stramenopiles</taxon>
        <taxon>Oomycota</taxon>
        <taxon>Peronosporomycetes</taxon>
        <taxon>Peronosporales</taxon>
        <taxon>Peronosporaceae</taxon>
        <taxon>Phytophthora</taxon>
    </lineage>
</organism>
<name>A0A8T1VQI1_9STRA</name>
<reference evidence="1" key="1">
    <citation type="submission" date="2021-02" db="EMBL/GenBank/DDBJ databases">
        <authorList>
            <person name="Palmer J.M."/>
        </authorList>
    </citation>
    <scope>NUCLEOTIDE SEQUENCE</scope>
    <source>
        <strain evidence="1">SCRP734</strain>
    </source>
</reference>
<sequence>MLELLSSPVKSALEALSVLEDNEISSKEDEPPEALASVDGGDVGVGVVALGAVVVTCGDRVVGPVDEEDADELEALPLEVAAAAGGTEVDEPVIVSAVAIAASAMVSAAALMRDARMILR</sequence>
<keyword evidence="2" id="KW-1185">Reference proteome</keyword>
<dbReference type="Proteomes" id="UP000694044">
    <property type="component" value="Unassembled WGS sequence"/>
</dbReference>
<dbReference type="AlphaFoldDB" id="A0A8T1VQI1"/>
<evidence type="ECO:0000313" key="1">
    <source>
        <dbReference type="EMBL" id="KAG7382250.1"/>
    </source>
</evidence>
<evidence type="ECO:0000313" key="2">
    <source>
        <dbReference type="Proteomes" id="UP000694044"/>
    </source>
</evidence>
<accession>A0A8T1VQI1</accession>
<comment type="caution">
    <text evidence="1">The sequence shown here is derived from an EMBL/GenBank/DDBJ whole genome shotgun (WGS) entry which is preliminary data.</text>
</comment>
<protein>
    <submittedName>
        <fullName evidence="1">Uncharacterized protein</fullName>
    </submittedName>
</protein>